<dbReference type="PANTHER" id="PTHR43085:SF57">
    <property type="entry name" value="CARBOHYDRATE KINASE PFKB DOMAIN-CONTAINING PROTEIN"/>
    <property type="match status" value="1"/>
</dbReference>
<feature type="domain" description="Carbohydrate kinase PfkB" evidence="4">
    <location>
        <begin position="179"/>
        <end position="257"/>
    </location>
</feature>
<evidence type="ECO:0000256" key="2">
    <source>
        <dbReference type="ARBA" id="ARBA00022679"/>
    </source>
</evidence>
<dbReference type="EMBL" id="CP099968">
    <property type="protein sequence ID" value="UWL61852.1"/>
    <property type="molecule type" value="Genomic_DNA"/>
</dbReference>
<sequence length="291" mass="30858">MTNSAPNLIAVGDNCLDVYLTKGFVTVGGNALNVAVQWKRNGWNARYFGALGEDQEAELMLAAIKATGLDPADVEILKGSSAVTLLTDEAGERRFLLESLGVGENYFPEPQRYRELLAADWVHLGTHSSDRLVRQLVADGVPFSLDVSTEPFAISLEGVPLVFASGPEDPSVPVEPFIAQLKQAGAKKVVVTCGKRGSFYDDGVHDFSAGSVPVSVVDTCGAGDSFISSFLSVLLFKSYDEAAALGYAAGQASQTCTHLGGFPQDIHPVPQWLLEKYDSVIHAAHGAAQGA</sequence>
<dbReference type="Gene3D" id="3.40.1190.20">
    <property type="match status" value="1"/>
</dbReference>
<dbReference type="SUPFAM" id="SSF53613">
    <property type="entry name" value="Ribokinase-like"/>
    <property type="match status" value="1"/>
</dbReference>
<keyword evidence="6" id="KW-1185">Reference proteome</keyword>
<evidence type="ECO:0000256" key="1">
    <source>
        <dbReference type="ARBA" id="ARBA00010688"/>
    </source>
</evidence>
<proteinExistence type="inferred from homology"/>
<dbReference type="Proteomes" id="UP001058739">
    <property type="component" value="Chromosome 02"/>
</dbReference>
<reference evidence="5" key="1">
    <citation type="submission" date="2022-06" db="EMBL/GenBank/DDBJ databases">
        <title>Complete Genome Sequence of Deoxynivalenol-bioadsorption Ochrobactrum pseudintermedium ASAG-D25.</title>
        <authorList>
            <person name="Wang N."/>
        </authorList>
    </citation>
    <scope>NUCLEOTIDE SEQUENCE</scope>
    <source>
        <strain evidence="5">ASAG-D25</strain>
    </source>
</reference>
<dbReference type="PANTHER" id="PTHR43085">
    <property type="entry name" value="HEXOKINASE FAMILY MEMBER"/>
    <property type="match status" value="1"/>
</dbReference>
<dbReference type="GO" id="GO:0016301">
    <property type="term" value="F:kinase activity"/>
    <property type="evidence" value="ECO:0007669"/>
    <property type="project" value="UniProtKB-KW"/>
</dbReference>
<protein>
    <submittedName>
        <fullName evidence="5">PfkB family carbohydrate kinase</fullName>
    </submittedName>
</protein>
<name>A0ABY5UGM0_9HYPH</name>
<evidence type="ECO:0000313" key="5">
    <source>
        <dbReference type="EMBL" id="UWL61852.1"/>
    </source>
</evidence>
<dbReference type="InterPro" id="IPR050306">
    <property type="entry name" value="PfkB_Carbo_kinase"/>
</dbReference>
<evidence type="ECO:0000313" key="6">
    <source>
        <dbReference type="Proteomes" id="UP001058739"/>
    </source>
</evidence>
<evidence type="ECO:0000256" key="3">
    <source>
        <dbReference type="ARBA" id="ARBA00022777"/>
    </source>
</evidence>
<feature type="domain" description="Carbohydrate kinase PfkB" evidence="4">
    <location>
        <begin position="26"/>
        <end position="110"/>
    </location>
</feature>
<dbReference type="Pfam" id="PF00294">
    <property type="entry name" value="PfkB"/>
    <property type="match status" value="2"/>
</dbReference>
<gene>
    <name evidence="5" type="ORF">NIK97_18420</name>
</gene>
<evidence type="ECO:0000259" key="4">
    <source>
        <dbReference type="Pfam" id="PF00294"/>
    </source>
</evidence>
<keyword evidence="2" id="KW-0808">Transferase</keyword>
<dbReference type="RefSeq" id="WP_119039540.1">
    <property type="nucleotide sequence ID" value="NZ_CP099968.1"/>
</dbReference>
<dbReference type="InterPro" id="IPR029056">
    <property type="entry name" value="Ribokinase-like"/>
</dbReference>
<accession>A0ABY5UGM0</accession>
<keyword evidence="3 5" id="KW-0418">Kinase</keyword>
<comment type="similarity">
    <text evidence="1">Belongs to the carbohydrate kinase PfkB family.</text>
</comment>
<organism evidence="5 6">
    <name type="scientific">Brucella pseudintermedia</name>
    <dbReference type="NCBI Taxonomy" id="370111"/>
    <lineage>
        <taxon>Bacteria</taxon>
        <taxon>Pseudomonadati</taxon>
        <taxon>Pseudomonadota</taxon>
        <taxon>Alphaproteobacteria</taxon>
        <taxon>Hyphomicrobiales</taxon>
        <taxon>Brucellaceae</taxon>
        <taxon>Brucella/Ochrobactrum group</taxon>
        <taxon>Brucella</taxon>
    </lineage>
</organism>
<dbReference type="InterPro" id="IPR011611">
    <property type="entry name" value="PfkB_dom"/>
</dbReference>